<accession>A0ACB4UNZ0</accession>
<name>A0ACB4UNZ0_9ACTN</name>
<organism evidence="1 2">
    <name type="scientific">Cutibacterium granulosum TM11</name>
    <dbReference type="NCBI Taxonomy" id="1292373"/>
    <lineage>
        <taxon>Bacteria</taxon>
        <taxon>Bacillati</taxon>
        <taxon>Actinomycetota</taxon>
        <taxon>Actinomycetes</taxon>
        <taxon>Propionibacteriales</taxon>
        <taxon>Propionibacteriaceae</taxon>
        <taxon>Cutibacterium</taxon>
    </lineage>
</organism>
<gene>
    <name evidence="1" type="ORF">H640_04898</name>
</gene>
<comment type="caution">
    <text evidence="1">The sequence shown here is derived from an EMBL/GenBank/DDBJ whole genome shotgun (WGS) entry which is preliminary data.</text>
</comment>
<keyword evidence="2" id="KW-1185">Reference proteome</keyword>
<proteinExistence type="predicted"/>
<evidence type="ECO:0000313" key="2">
    <source>
        <dbReference type="Proteomes" id="UP000053711"/>
    </source>
</evidence>
<reference evidence="1 2" key="1">
    <citation type="journal article" date="2013" name="BMC Genomics">
        <title>Comparative genomics reveals distinct host-interacting traits of three major human-associated propionibacteria.</title>
        <authorList>
            <person name="Mak T.N."/>
            <person name="Schmid M."/>
            <person name="Brzuszkiewicz E."/>
            <person name="Zeng G."/>
            <person name="Meyer R."/>
            <person name="Sfanos K.S."/>
            <person name="Brinkmann V."/>
            <person name="Meyer T.F."/>
            <person name="Bruggemann H."/>
        </authorList>
    </citation>
    <scope>NUCLEOTIDE SEQUENCE [LARGE SCALE GENOMIC DNA]</scope>
    <source>
        <strain evidence="1 2">TM11</strain>
    </source>
</reference>
<protein>
    <submittedName>
        <fullName evidence="1">Hydrolase</fullName>
    </submittedName>
</protein>
<dbReference type="EMBL" id="AOST01000047">
    <property type="protein sequence ID" value="ERF66433.1"/>
    <property type="molecule type" value="Genomic_DNA"/>
</dbReference>
<keyword evidence="1" id="KW-0378">Hydrolase</keyword>
<dbReference type="Proteomes" id="UP000053711">
    <property type="component" value="Unassembled WGS sequence"/>
</dbReference>
<evidence type="ECO:0000313" key="1">
    <source>
        <dbReference type="EMBL" id="ERF66433.1"/>
    </source>
</evidence>
<sequence>MPTPQFILDLRQQIGHDPLWLIGATGVIWRDVQDESYDMGSCPAHTGGNVLGRVASDDGGSSSGVSGCVMSDEPDREVLNDSDRAAQPGVVWAEQEERGEYVAADPAGTAGRFGSMDAGVRHRRAGGAAGSHHRAGSPGGGPGARRRRSVPGRGR</sequence>